<dbReference type="AlphaFoldDB" id="A0A4R1PWH5"/>
<evidence type="ECO:0000313" key="2">
    <source>
        <dbReference type="Proteomes" id="UP000295169"/>
    </source>
</evidence>
<sequence length="186" mass="19860">MDIPPTLLVIGIHREELAFGQAVAGGVDPAQVAVLEIPEGLSGQPPPAARRFQYETLHRALYLQLLPHVLNHHRLLVDLHSGADPQLGADLICADPALCACLRTAVAGAEQLAGVEVRVVPLGDEGADLHARTIIPPQVWHNPAFLYLGLEIYLPEPASDEWPGARELARELIAIAAGCVGRLEGP</sequence>
<accession>A0A4R1PWH5</accession>
<dbReference type="Proteomes" id="UP000295169">
    <property type="component" value="Unassembled WGS sequence"/>
</dbReference>
<evidence type="ECO:0008006" key="3">
    <source>
        <dbReference type="Google" id="ProtNLM"/>
    </source>
</evidence>
<proteinExistence type="predicted"/>
<gene>
    <name evidence="1" type="ORF">EV691_10986</name>
</gene>
<protein>
    <recommendedName>
        <fullName evidence="3">N-formylglutamate amidohydrolase</fullName>
    </recommendedName>
</protein>
<evidence type="ECO:0000313" key="1">
    <source>
        <dbReference type="EMBL" id="TCL32090.1"/>
    </source>
</evidence>
<organism evidence="1 2">
    <name type="scientific">Azotobacter chroococcum</name>
    <dbReference type="NCBI Taxonomy" id="353"/>
    <lineage>
        <taxon>Bacteria</taxon>
        <taxon>Pseudomonadati</taxon>
        <taxon>Pseudomonadota</taxon>
        <taxon>Gammaproteobacteria</taxon>
        <taxon>Pseudomonadales</taxon>
        <taxon>Pseudomonadaceae</taxon>
        <taxon>Azotobacter</taxon>
    </lineage>
</organism>
<comment type="caution">
    <text evidence="1">The sequence shown here is derived from an EMBL/GenBank/DDBJ whole genome shotgun (WGS) entry which is preliminary data.</text>
</comment>
<dbReference type="EMBL" id="SMMU01000009">
    <property type="protein sequence ID" value="TCL32090.1"/>
    <property type="molecule type" value="Genomic_DNA"/>
</dbReference>
<reference evidence="1 2" key="1">
    <citation type="submission" date="2019-03" db="EMBL/GenBank/DDBJ databases">
        <title>Genomic Encyclopedia of Type Strains, Phase IV (KMG-IV): sequencing the most valuable type-strain genomes for metagenomic binning, comparative biology and taxonomic classification.</title>
        <authorList>
            <person name="Goeker M."/>
        </authorList>
    </citation>
    <scope>NUCLEOTIDE SEQUENCE [LARGE SCALE GENOMIC DNA]</scope>
    <source>
        <strain evidence="1 2">DSM 2286</strain>
    </source>
</reference>
<dbReference type="RefSeq" id="WP_131302919.1">
    <property type="nucleotide sequence ID" value="NZ_JBHLST010000040.1"/>
</dbReference>
<name>A0A4R1PWH5_9GAMM</name>